<proteinExistence type="inferred from homology"/>
<evidence type="ECO:0000256" key="3">
    <source>
        <dbReference type="ARBA" id="ARBA00022490"/>
    </source>
</evidence>
<dbReference type="InterPro" id="IPR044974">
    <property type="entry name" value="Disease_R_plants"/>
</dbReference>
<dbReference type="Pfam" id="PF23559">
    <property type="entry name" value="WHD_DRP"/>
    <property type="match status" value="1"/>
</dbReference>
<sequence>MNVAQYASFPDAPFPMLFLEPEESWNLFCQKAFGKQDCPTEFESVAKVVVETCKALPLMISVVAGTLSSKRTLDVTSVSTFVNLDDYQRCSGLLALSYNHLPSHLKSCFLYFVVFPKASEISVKKLIRLWVAQGLLDIKGLEGLEKAAIKLFYDLIDKSLIVVRKRNLDGKIKTCRINDLLHDLCLREAESKRMLYVSVGLGGHEVPFFPKWYIAPRLSKDNSPPKVSTNEGIRSLVNLQSVSGLDPSCCTEEVLEGLKKVKKIRDLWPYSFPPNLKKLTLQETYLECEDMTISSKLPKLEVLQLKDSAFGGKWTSKGSVWEVEEVPLS</sequence>
<dbReference type="InterPro" id="IPR058922">
    <property type="entry name" value="WHD_DRP"/>
</dbReference>
<name>A0ABS8TGG0_DATST</name>
<comment type="caution">
    <text evidence="8">The sequence shown here is derived from an EMBL/GenBank/DDBJ whole genome shotgun (WGS) entry which is preliminary data.</text>
</comment>
<evidence type="ECO:0000259" key="7">
    <source>
        <dbReference type="Pfam" id="PF23559"/>
    </source>
</evidence>
<evidence type="ECO:0000256" key="1">
    <source>
        <dbReference type="ARBA" id="ARBA00004496"/>
    </source>
</evidence>
<comment type="subcellular location">
    <subcellularLocation>
        <location evidence="1">Cytoplasm</location>
    </subcellularLocation>
</comment>
<evidence type="ECO:0000256" key="6">
    <source>
        <dbReference type="ARBA" id="ARBA00022840"/>
    </source>
</evidence>
<dbReference type="InterPro" id="IPR042197">
    <property type="entry name" value="Apaf_helical"/>
</dbReference>
<reference evidence="8 9" key="1">
    <citation type="journal article" date="2021" name="BMC Genomics">
        <title>Datura genome reveals duplications of psychoactive alkaloid biosynthetic genes and high mutation rate following tissue culture.</title>
        <authorList>
            <person name="Rajewski A."/>
            <person name="Carter-House D."/>
            <person name="Stajich J."/>
            <person name="Litt A."/>
        </authorList>
    </citation>
    <scope>NUCLEOTIDE SEQUENCE [LARGE SCALE GENOMIC DNA]</scope>
    <source>
        <strain evidence="8">AR-01</strain>
    </source>
</reference>
<dbReference type="Proteomes" id="UP000823775">
    <property type="component" value="Unassembled WGS sequence"/>
</dbReference>
<dbReference type="PANTHER" id="PTHR23155">
    <property type="entry name" value="DISEASE RESISTANCE PROTEIN RP"/>
    <property type="match status" value="1"/>
</dbReference>
<keyword evidence="4" id="KW-0433">Leucine-rich repeat</keyword>
<keyword evidence="5" id="KW-0547">Nucleotide-binding</keyword>
<feature type="domain" description="Disease resistance protein winged helix" evidence="7">
    <location>
        <begin position="114"/>
        <end position="185"/>
    </location>
</feature>
<evidence type="ECO:0000313" key="9">
    <source>
        <dbReference type="Proteomes" id="UP000823775"/>
    </source>
</evidence>
<keyword evidence="9" id="KW-1185">Reference proteome</keyword>
<dbReference type="InterPro" id="IPR027417">
    <property type="entry name" value="P-loop_NTPase"/>
</dbReference>
<dbReference type="SUPFAM" id="SSF52540">
    <property type="entry name" value="P-loop containing nucleoside triphosphate hydrolases"/>
    <property type="match status" value="1"/>
</dbReference>
<dbReference type="Gene3D" id="1.10.8.430">
    <property type="entry name" value="Helical domain of apoptotic protease-activating factors"/>
    <property type="match status" value="1"/>
</dbReference>
<keyword evidence="3" id="KW-0963">Cytoplasm</keyword>
<comment type="similarity">
    <text evidence="2">Belongs to the disease resistance NB-LRR family.</text>
</comment>
<organism evidence="8 9">
    <name type="scientific">Datura stramonium</name>
    <name type="common">Jimsonweed</name>
    <name type="synonym">Common thornapple</name>
    <dbReference type="NCBI Taxonomy" id="4076"/>
    <lineage>
        <taxon>Eukaryota</taxon>
        <taxon>Viridiplantae</taxon>
        <taxon>Streptophyta</taxon>
        <taxon>Embryophyta</taxon>
        <taxon>Tracheophyta</taxon>
        <taxon>Spermatophyta</taxon>
        <taxon>Magnoliopsida</taxon>
        <taxon>eudicotyledons</taxon>
        <taxon>Gunneridae</taxon>
        <taxon>Pentapetalae</taxon>
        <taxon>asterids</taxon>
        <taxon>lamiids</taxon>
        <taxon>Solanales</taxon>
        <taxon>Solanaceae</taxon>
        <taxon>Solanoideae</taxon>
        <taxon>Datureae</taxon>
        <taxon>Datura</taxon>
    </lineage>
</organism>
<keyword evidence="6" id="KW-0067">ATP-binding</keyword>
<gene>
    <name evidence="8" type="ORF">HAX54_010533</name>
</gene>
<dbReference type="Gene3D" id="1.10.10.10">
    <property type="entry name" value="Winged helix-like DNA-binding domain superfamily/Winged helix DNA-binding domain"/>
    <property type="match status" value="1"/>
</dbReference>
<evidence type="ECO:0000256" key="5">
    <source>
        <dbReference type="ARBA" id="ARBA00022741"/>
    </source>
</evidence>
<dbReference type="InterPro" id="IPR036388">
    <property type="entry name" value="WH-like_DNA-bd_sf"/>
</dbReference>
<protein>
    <recommendedName>
        <fullName evidence="7">Disease resistance protein winged helix domain-containing protein</fullName>
    </recommendedName>
</protein>
<accession>A0ABS8TGG0</accession>
<evidence type="ECO:0000256" key="2">
    <source>
        <dbReference type="ARBA" id="ARBA00008894"/>
    </source>
</evidence>
<evidence type="ECO:0000313" key="8">
    <source>
        <dbReference type="EMBL" id="MCD7470564.1"/>
    </source>
</evidence>
<evidence type="ECO:0000256" key="4">
    <source>
        <dbReference type="ARBA" id="ARBA00022614"/>
    </source>
</evidence>
<dbReference type="EMBL" id="JACEIK010001584">
    <property type="protein sequence ID" value="MCD7470564.1"/>
    <property type="molecule type" value="Genomic_DNA"/>
</dbReference>
<dbReference type="PANTHER" id="PTHR23155:SF1152">
    <property type="entry name" value="AAA+ ATPASE DOMAIN-CONTAINING PROTEIN"/>
    <property type="match status" value="1"/>
</dbReference>